<evidence type="ECO:0000259" key="4">
    <source>
        <dbReference type="Pfam" id="PF25053"/>
    </source>
</evidence>
<accession>A0A319DWG1</accession>
<dbReference type="SUPFAM" id="SSF52540">
    <property type="entry name" value="P-loop containing nucleoside triphosphate hydrolases"/>
    <property type="match status" value="1"/>
</dbReference>
<protein>
    <submittedName>
        <fullName evidence="5">Uncharacterized protein</fullName>
    </submittedName>
</protein>
<feature type="compositionally biased region" description="Basic and acidic residues" evidence="2">
    <location>
        <begin position="83"/>
        <end position="107"/>
    </location>
</feature>
<feature type="region of interest" description="Disordered" evidence="2">
    <location>
        <begin position="670"/>
        <end position="759"/>
    </location>
</feature>
<feature type="domain" description="Nephrocystin 3-like N-terminal" evidence="3">
    <location>
        <begin position="198"/>
        <end position="372"/>
    </location>
</feature>
<dbReference type="PANTHER" id="PTHR10039">
    <property type="entry name" value="AMELOGENIN"/>
    <property type="match status" value="1"/>
</dbReference>
<dbReference type="AlphaFoldDB" id="A0A319DWG1"/>
<reference evidence="5 6" key="1">
    <citation type="submission" date="2018-02" db="EMBL/GenBank/DDBJ databases">
        <title>The genomes of Aspergillus section Nigri reveals drivers in fungal speciation.</title>
        <authorList>
            <consortium name="DOE Joint Genome Institute"/>
            <person name="Vesth T.C."/>
            <person name="Nybo J."/>
            <person name="Theobald S."/>
            <person name="Brandl J."/>
            <person name="Frisvad J.C."/>
            <person name="Nielsen K.F."/>
            <person name="Lyhne E.K."/>
            <person name="Kogle M.E."/>
            <person name="Kuo A."/>
            <person name="Riley R."/>
            <person name="Clum A."/>
            <person name="Nolan M."/>
            <person name="Lipzen A."/>
            <person name="Salamov A."/>
            <person name="Henrissat B."/>
            <person name="Wiebenga A."/>
            <person name="De vries R.P."/>
            <person name="Grigoriev I.V."/>
            <person name="Mortensen U.H."/>
            <person name="Andersen M.R."/>
            <person name="Baker S.E."/>
        </authorList>
    </citation>
    <scope>NUCLEOTIDE SEQUENCE [LARGE SCALE GENOMIC DNA]</scope>
    <source>
        <strain evidence="5 6">CBS 707.79</strain>
    </source>
</reference>
<keyword evidence="6" id="KW-1185">Reference proteome</keyword>
<organism evidence="5 6">
    <name type="scientific">Aspergillus ellipticus CBS 707.79</name>
    <dbReference type="NCBI Taxonomy" id="1448320"/>
    <lineage>
        <taxon>Eukaryota</taxon>
        <taxon>Fungi</taxon>
        <taxon>Dikarya</taxon>
        <taxon>Ascomycota</taxon>
        <taxon>Pezizomycotina</taxon>
        <taxon>Eurotiomycetes</taxon>
        <taxon>Eurotiomycetidae</taxon>
        <taxon>Eurotiales</taxon>
        <taxon>Aspergillaceae</taxon>
        <taxon>Aspergillus</taxon>
        <taxon>Aspergillus subgen. Circumdati</taxon>
    </lineage>
</organism>
<dbReference type="InterPro" id="IPR056693">
    <property type="entry name" value="DUF7791"/>
</dbReference>
<name>A0A319DWG1_9EURO</name>
<feature type="region of interest" description="Disordered" evidence="2">
    <location>
        <begin position="83"/>
        <end position="117"/>
    </location>
</feature>
<evidence type="ECO:0000313" key="5">
    <source>
        <dbReference type="EMBL" id="PYH92508.1"/>
    </source>
</evidence>
<dbReference type="PANTHER" id="PTHR10039:SF5">
    <property type="entry name" value="NACHT DOMAIN-CONTAINING PROTEIN"/>
    <property type="match status" value="1"/>
</dbReference>
<dbReference type="EMBL" id="KZ825915">
    <property type="protein sequence ID" value="PYH92508.1"/>
    <property type="molecule type" value="Genomic_DNA"/>
</dbReference>
<dbReference type="Gene3D" id="3.40.50.300">
    <property type="entry name" value="P-loop containing nucleotide triphosphate hydrolases"/>
    <property type="match status" value="1"/>
</dbReference>
<dbReference type="OrthoDB" id="443402at2759"/>
<evidence type="ECO:0000313" key="6">
    <source>
        <dbReference type="Proteomes" id="UP000247810"/>
    </source>
</evidence>
<proteinExistence type="predicted"/>
<dbReference type="STRING" id="1448320.A0A319DWG1"/>
<dbReference type="Pfam" id="PF24883">
    <property type="entry name" value="NPHP3_N"/>
    <property type="match status" value="1"/>
</dbReference>
<feature type="compositionally biased region" description="Pro residues" evidence="2">
    <location>
        <begin position="746"/>
        <end position="758"/>
    </location>
</feature>
<feature type="domain" description="DUF7791" evidence="4">
    <location>
        <begin position="491"/>
        <end position="635"/>
    </location>
</feature>
<dbReference type="InterPro" id="IPR056884">
    <property type="entry name" value="NPHP3-like_N"/>
</dbReference>
<evidence type="ECO:0000256" key="1">
    <source>
        <dbReference type="ARBA" id="ARBA00022737"/>
    </source>
</evidence>
<dbReference type="Pfam" id="PF25053">
    <property type="entry name" value="DUF7791"/>
    <property type="match status" value="1"/>
</dbReference>
<dbReference type="VEuPathDB" id="FungiDB:BO71DRAFT_485385"/>
<dbReference type="Proteomes" id="UP000247810">
    <property type="component" value="Unassembled WGS sequence"/>
</dbReference>
<keyword evidence="1" id="KW-0677">Repeat</keyword>
<evidence type="ECO:0000259" key="3">
    <source>
        <dbReference type="Pfam" id="PF24883"/>
    </source>
</evidence>
<dbReference type="InterPro" id="IPR027417">
    <property type="entry name" value="P-loop_NTPase"/>
</dbReference>
<evidence type="ECO:0000256" key="2">
    <source>
        <dbReference type="SAM" id="MobiDB-lite"/>
    </source>
</evidence>
<sequence length="897" mass="102375">MEHEQTLEEIRASCSIITRTIISHLHLMQTFGSGYPKDARTFKQFWPREDVEALKERLSTIKSEFEPRDQSFQTGEMVRTRKLLDSLDINDDSREREEVQPKPDAAPKTKIPKGNNMMSLFGKGPAGKKSMFVAEAPKTYTKDTEFTDQEMIIRDCSLESLKFSSMTDREDSVTVAHGGTFDWIFSDTTGHEKSEVEESLTRWLSNVHDSGIYWISGKPGSGKSTLVHFLRHHTKTTDLLQSWAGDEPLITAGFYFWISGTLAQRSQTGLMRHLLFQLLDQEKHLVPTVFPTKWKHYMSLSTRERIRASVSWGLEELKDALRHFMRHTAGQAKVCLFIDGLDEFAGDHTGIVKFLKTTAASFPHVKFCLSSRPLPVFRAAFGNSPGLELHDLTRQDMLRYAKDHLHGNSSIQTVFANNAHGASHLIDEVVERADGVFLWVTLVVQSLLRRQDYQEISQMHEYLLQHPADIDELFTYFIFEQSTKDQTFMTSRLFQLLQAREEACHATGQDEAVTMRIWELAFAAQLDKENIAISEDVHQATDEFITRLCETTKSHFSKECAGLIITHAPSQSAIRTRANQSPAQQLAQSKVSYIPRTAKDYLSLRPIWTRILEITINSSFDPHLSLLISHILQLKHPLDPYKPHRQTGRMVAQHPPRLHPRATLPLPIFPTPLHPNLRPRPHPILGLPRQPRKRPLDTQPLLDLRKTQKRHLRKPLPLPRRQIRPLHPRPPPNPTTPHLHPRRTHPPPQPLPGIPLQPPQNVYPLSSPQIIGDLLAHGADPNQPYLDLDKKSRTPWLVVLENLREAERRRWIRYYDTDAEGSRRLARIVELFLGAGADSNALLVESRFDPSATALEVVTSVYRKYAAEEFGGLRGELLTLGATEREGNGVFYRVYGE</sequence>
<gene>
    <name evidence="5" type="ORF">BO71DRAFT_485385</name>
</gene>